<evidence type="ECO:0000313" key="6">
    <source>
        <dbReference type="EMBL" id="SFM15125.1"/>
    </source>
</evidence>
<dbReference type="EMBL" id="FOTY01000018">
    <property type="protein sequence ID" value="SFM15125.1"/>
    <property type="molecule type" value="Genomic_DNA"/>
</dbReference>
<dbReference type="CDD" id="cd05013">
    <property type="entry name" value="SIS_RpiR"/>
    <property type="match status" value="1"/>
</dbReference>
<dbReference type="InterPro" id="IPR000281">
    <property type="entry name" value="HTH_RpiR"/>
</dbReference>
<proteinExistence type="predicted"/>
<dbReference type="PROSITE" id="PS51071">
    <property type="entry name" value="HTH_RPIR"/>
    <property type="match status" value="1"/>
</dbReference>
<organism evidence="6 7">
    <name type="scientific">Salibacterium qingdaonense</name>
    <dbReference type="NCBI Taxonomy" id="266892"/>
    <lineage>
        <taxon>Bacteria</taxon>
        <taxon>Bacillati</taxon>
        <taxon>Bacillota</taxon>
        <taxon>Bacilli</taxon>
        <taxon>Bacillales</taxon>
        <taxon>Bacillaceae</taxon>
    </lineage>
</organism>
<keyword evidence="7" id="KW-1185">Reference proteome</keyword>
<dbReference type="SUPFAM" id="SSF53697">
    <property type="entry name" value="SIS domain"/>
    <property type="match status" value="1"/>
</dbReference>
<name>A0A1I4NIF0_9BACI</name>
<dbReference type="AlphaFoldDB" id="A0A1I4NIF0"/>
<dbReference type="InterPro" id="IPR047640">
    <property type="entry name" value="RpiR-like"/>
</dbReference>
<dbReference type="PANTHER" id="PTHR30514">
    <property type="entry name" value="GLUCOKINASE"/>
    <property type="match status" value="1"/>
</dbReference>
<dbReference type="PROSITE" id="PS51464">
    <property type="entry name" value="SIS"/>
    <property type="match status" value="1"/>
</dbReference>
<evidence type="ECO:0000259" key="4">
    <source>
        <dbReference type="PROSITE" id="PS51071"/>
    </source>
</evidence>
<dbReference type="GO" id="GO:0097367">
    <property type="term" value="F:carbohydrate derivative binding"/>
    <property type="evidence" value="ECO:0007669"/>
    <property type="project" value="InterPro"/>
</dbReference>
<dbReference type="GO" id="GO:1901135">
    <property type="term" value="P:carbohydrate derivative metabolic process"/>
    <property type="evidence" value="ECO:0007669"/>
    <property type="project" value="InterPro"/>
</dbReference>
<feature type="domain" description="SIS" evidence="5">
    <location>
        <begin position="122"/>
        <end position="259"/>
    </location>
</feature>
<dbReference type="InterPro" id="IPR001347">
    <property type="entry name" value="SIS_dom"/>
</dbReference>
<evidence type="ECO:0000256" key="1">
    <source>
        <dbReference type="ARBA" id="ARBA00023015"/>
    </source>
</evidence>
<dbReference type="InterPro" id="IPR035472">
    <property type="entry name" value="RpiR-like_SIS"/>
</dbReference>
<keyword evidence="2" id="KW-0238">DNA-binding</keyword>
<dbReference type="InterPro" id="IPR036388">
    <property type="entry name" value="WH-like_DNA-bd_sf"/>
</dbReference>
<dbReference type="GO" id="GO:0003700">
    <property type="term" value="F:DNA-binding transcription factor activity"/>
    <property type="evidence" value="ECO:0007669"/>
    <property type="project" value="InterPro"/>
</dbReference>
<sequence length="259" mass="29273">MLLNKMKYRKDLTSQEHKIVDYILDHPPAVFQMTANELAKKTYTSSSTVVRLCNKLGTKGFPDFQLQLALEYKEAGPAKEWRQASIQGGTSSAESFDLVPLIYEEALVETRKRLSVEQLQDIVKLLKKAGSIEIYGVDLNYYIAQQACTKWNEVGWHASAYNSVNLHLLTNTQKSANVVSFVISHTGTNRAIIDIAKTLKSFNRTVIAISGSTDNELTKISDKTIQSYYNQDVLHLTKMFNIITTQYIFDTLYVASIEE</sequence>
<dbReference type="Gene3D" id="1.10.10.10">
    <property type="entry name" value="Winged helix-like DNA-binding domain superfamily/Winged helix DNA-binding domain"/>
    <property type="match status" value="1"/>
</dbReference>
<gene>
    <name evidence="6" type="ORF">SAMN04488054_11823</name>
</gene>
<evidence type="ECO:0000259" key="5">
    <source>
        <dbReference type="PROSITE" id="PS51464"/>
    </source>
</evidence>
<reference evidence="6 7" key="1">
    <citation type="submission" date="2016-10" db="EMBL/GenBank/DDBJ databases">
        <authorList>
            <person name="de Groot N.N."/>
        </authorList>
    </citation>
    <scope>NUCLEOTIDE SEQUENCE [LARGE SCALE GENOMIC DNA]</scope>
    <source>
        <strain evidence="6 7">CGMCC 1.6134</strain>
    </source>
</reference>
<dbReference type="Proteomes" id="UP000199668">
    <property type="component" value="Unassembled WGS sequence"/>
</dbReference>
<keyword evidence="3" id="KW-0804">Transcription</keyword>
<dbReference type="InterPro" id="IPR046348">
    <property type="entry name" value="SIS_dom_sf"/>
</dbReference>
<dbReference type="STRING" id="266892.SAMN04488054_11823"/>
<dbReference type="InterPro" id="IPR009057">
    <property type="entry name" value="Homeodomain-like_sf"/>
</dbReference>
<dbReference type="Gene3D" id="3.40.50.10490">
    <property type="entry name" value="Glucose-6-phosphate isomerase like protein, domain 1"/>
    <property type="match status" value="1"/>
</dbReference>
<evidence type="ECO:0000313" key="7">
    <source>
        <dbReference type="Proteomes" id="UP000199668"/>
    </source>
</evidence>
<dbReference type="RefSeq" id="WP_177195551.1">
    <property type="nucleotide sequence ID" value="NZ_FOTY01000018.1"/>
</dbReference>
<dbReference type="GO" id="GO:0003677">
    <property type="term" value="F:DNA binding"/>
    <property type="evidence" value="ECO:0007669"/>
    <property type="project" value="UniProtKB-KW"/>
</dbReference>
<evidence type="ECO:0000256" key="3">
    <source>
        <dbReference type="ARBA" id="ARBA00023163"/>
    </source>
</evidence>
<dbReference type="PANTHER" id="PTHR30514:SF1">
    <property type="entry name" value="HTH-TYPE TRANSCRIPTIONAL REGULATOR HEXR-RELATED"/>
    <property type="match status" value="1"/>
</dbReference>
<dbReference type="Pfam" id="PF01418">
    <property type="entry name" value="HTH_6"/>
    <property type="match status" value="1"/>
</dbReference>
<feature type="domain" description="HTH rpiR-type" evidence="4">
    <location>
        <begin position="1"/>
        <end position="75"/>
    </location>
</feature>
<dbReference type="Pfam" id="PF01380">
    <property type="entry name" value="SIS"/>
    <property type="match status" value="1"/>
</dbReference>
<keyword evidence="1" id="KW-0805">Transcription regulation</keyword>
<dbReference type="SUPFAM" id="SSF46689">
    <property type="entry name" value="Homeodomain-like"/>
    <property type="match status" value="1"/>
</dbReference>
<accession>A0A1I4NIF0</accession>
<protein>
    <submittedName>
        <fullName evidence="6">Transcriptional regulator, RpiR family</fullName>
    </submittedName>
</protein>
<evidence type="ECO:0000256" key="2">
    <source>
        <dbReference type="ARBA" id="ARBA00023125"/>
    </source>
</evidence>